<name>A0ABP8P1N9_9NOCA</name>
<feature type="chain" id="PRO_5047162297" description="ABC-type glycine betaine transport system substrate-binding domain-containing protein" evidence="2">
    <location>
        <begin position="21"/>
        <end position="206"/>
    </location>
</feature>
<sequence>MNLRVARVVAAAATAAAAVAGCAPSSTLTADPAPAAVTVGAGASPDSRVLAEIYAGVLRGAGSPVRTEPGLAGGEDLTALDAGTVTLVPEYTGELLLRLQPGASAITSDEVYEELNRSLPQGLSVSDPGSAQAPNAGDAGEEGGTRPALDVVPVMRTGVLTEPQIKALSVVAGELTSAELAAMTDSVDRGERTPEQAAADWLAARQ</sequence>
<dbReference type="PROSITE" id="PS51257">
    <property type="entry name" value="PROKAR_LIPOPROTEIN"/>
    <property type="match status" value="1"/>
</dbReference>
<evidence type="ECO:0000256" key="1">
    <source>
        <dbReference type="SAM" id="MobiDB-lite"/>
    </source>
</evidence>
<keyword evidence="2" id="KW-0732">Signal</keyword>
<protein>
    <recommendedName>
        <fullName evidence="3">ABC-type glycine betaine transport system substrate-binding domain-containing protein</fullName>
    </recommendedName>
</protein>
<feature type="region of interest" description="Disordered" evidence="1">
    <location>
        <begin position="184"/>
        <end position="206"/>
    </location>
</feature>
<keyword evidence="5" id="KW-1185">Reference proteome</keyword>
<dbReference type="EMBL" id="BAABFB010000030">
    <property type="protein sequence ID" value="GAA4477483.1"/>
    <property type="molecule type" value="Genomic_DNA"/>
</dbReference>
<dbReference type="RefSeq" id="WP_345344224.1">
    <property type="nucleotide sequence ID" value="NZ_BAABFB010000030.1"/>
</dbReference>
<dbReference type="SUPFAM" id="SSF53850">
    <property type="entry name" value="Periplasmic binding protein-like II"/>
    <property type="match status" value="2"/>
</dbReference>
<feature type="region of interest" description="Disordered" evidence="1">
    <location>
        <begin position="117"/>
        <end position="147"/>
    </location>
</feature>
<comment type="caution">
    <text evidence="4">The sequence shown here is derived from an EMBL/GenBank/DDBJ whole genome shotgun (WGS) entry which is preliminary data.</text>
</comment>
<proteinExistence type="predicted"/>
<evidence type="ECO:0000256" key="2">
    <source>
        <dbReference type="SAM" id="SignalP"/>
    </source>
</evidence>
<organism evidence="4 5">
    <name type="scientific">Rhodococcus olei</name>
    <dbReference type="NCBI Taxonomy" id="2161675"/>
    <lineage>
        <taxon>Bacteria</taxon>
        <taxon>Bacillati</taxon>
        <taxon>Actinomycetota</taxon>
        <taxon>Actinomycetes</taxon>
        <taxon>Mycobacteriales</taxon>
        <taxon>Nocardiaceae</taxon>
        <taxon>Rhodococcus</taxon>
    </lineage>
</organism>
<gene>
    <name evidence="4" type="ORF">GCM10023094_19830</name>
</gene>
<evidence type="ECO:0000313" key="4">
    <source>
        <dbReference type="EMBL" id="GAA4477483.1"/>
    </source>
</evidence>
<feature type="compositionally biased region" description="Polar residues" evidence="1">
    <location>
        <begin position="118"/>
        <end position="133"/>
    </location>
</feature>
<dbReference type="Proteomes" id="UP001501183">
    <property type="component" value="Unassembled WGS sequence"/>
</dbReference>
<dbReference type="Gene3D" id="3.40.190.10">
    <property type="entry name" value="Periplasmic binding protein-like II"/>
    <property type="match status" value="1"/>
</dbReference>
<dbReference type="InterPro" id="IPR007210">
    <property type="entry name" value="ABC_Gly_betaine_transp_sub-bd"/>
</dbReference>
<evidence type="ECO:0000313" key="5">
    <source>
        <dbReference type="Proteomes" id="UP001501183"/>
    </source>
</evidence>
<feature type="domain" description="ABC-type glycine betaine transport system substrate-binding" evidence="3">
    <location>
        <begin position="36"/>
        <end position="128"/>
    </location>
</feature>
<accession>A0ABP8P1N9</accession>
<reference evidence="5" key="1">
    <citation type="journal article" date="2019" name="Int. J. Syst. Evol. Microbiol.">
        <title>The Global Catalogue of Microorganisms (GCM) 10K type strain sequencing project: providing services to taxonomists for standard genome sequencing and annotation.</title>
        <authorList>
            <consortium name="The Broad Institute Genomics Platform"/>
            <consortium name="The Broad Institute Genome Sequencing Center for Infectious Disease"/>
            <person name="Wu L."/>
            <person name="Ma J."/>
        </authorList>
    </citation>
    <scope>NUCLEOTIDE SEQUENCE [LARGE SCALE GENOMIC DNA]</scope>
    <source>
        <strain evidence="5">JCM 32206</strain>
    </source>
</reference>
<feature type="domain" description="ABC-type glycine betaine transport system substrate-binding" evidence="3">
    <location>
        <begin position="149"/>
        <end position="203"/>
    </location>
</feature>
<feature type="signal peptide" evidence="2">
    <location>
        <begin position="1"/>
        <end position="20"/>
    </location>
</feature>
<evidence type="ECO:0000259" key="3">
    <source>
        <dbReference type="Pfam" id="PF04069"/>
    </source>
</evidence>
<dbReference type="Pfam" id="PF04069">
    <property type="entry name" value="OpuAC"/>
    <property type="match status" value="2"/>
</dbReference>